<gene>
    <name evidence="7" type="ORF">GH714_004883</name>
    <name evidence="6" type="ORF">GH714_043127</name>
</gene>
<keyword evidence="2" id="KW-0325">Glycoprotein</keyword>
<dbReference type="InterPro" id="IPR012946">
    <property type="entry name" value="X8"/>
</dbReference>
<organism evidence="7 8">
    <name type="scientific">Hevea brasiliensis</name>
    <name type="common">Para rubber tree</name>
    <name type="synonym">Siphonia brasiliensis</name>
    <dbReference type="NCBI Taxonomy" id="3981"/>
    <lineage>
        <taxon>Eukaryota</taxon>
        <taxon>Viridiplantae</taxon>
        <taxon>Streptophyta</taxon>
        <taxon>Embryophyta</taxon>
        <taxon>Tracheophyta</taxon>
        <taxon>Spermatophyta</taxon>
        <taxon>Magnoliopsida</taxon>
        <taxon>eudicotyledons</taxon>
        <taxon>Gunneridae</taxon>
        <taxon>Pentapetalae</taxon>
        <taxon>rosids</taxon>
        <taxon>fabids</taxon>
        <taxon>Malpighiales</taxon>
        <taxon>Euphorbiaceae</taxon>
        <taxon>Crotonoideae</taxon>
        <taxon>Micrandreae</taxon>
        <taxon>Hevea</taxon>
    </lineage>
</organism>
<evidence type="ECO:0000256" key="1">
    <source>
        <dbReference type="ARBA" id="ARBA00004609"/>
    </source>
</evidence>
<dbReference type="SMART" id="SM00768">
    <property type="entry name" value="X8"/>
    <property type="match status" value="1"/>
</dbReference>
<reference evidence="7 8" key="1">
    <citation type="journal article" date="2020" name="Mol. Plant">
        <title>The Chromosome-Based Rubber Tree Genome Provides New Insights into Spurge Genome Evolution and Rubber Biosynthesis.</title>
        <authorList>
            <person name="Liu J."/>
            <person name="Shi C."/>
            <person name="Shi C.C."/>
            <person name="Li W."/>
            <person name="Zhang Q.J."/>
            <person name="Zhang Y."/>
            <person name="Li K."/>
            <person name="Lu H.F."/>
            <person name="Shi C."/>
            <person name="Zhu S.T."/>
            <person name="Xiao Z.Y."/>
            <person name="Nan H."/>
            <person name="Yue Y."/>
            <person name="Zhu X.G."/>
            <person name="Wu Y."/>
            <person name="Hong X.N."/>
            <person name="Fan G.Y."/>
            <person name="Tong Y."/>
            <person name="Zhang D."/>
            <person name="Mao C.L."/>
            <person name="Liu Y.L."/>
            <person name="Hao S.J."/>
            <person name="Liu W.Q."/>
            <person name="Lv M.Q."/>
            <person name="Zhang H.B."/>
            <person name="Liu Y."/>
            <person name="Hu-Tang G.R."/>
            <person name="Wang J.P."/>
            <person name="Wang J.H."/>
            <person name="Sun Y.H."/>
            <person name="Ni S.B."/>
            <person name="Chen W.B."/>
            <person name="Zhang X.C."/>
            <person name="Jiao Y.N."/>
            <person name="Eichler E.E."/>
            <person name="Li G.H."/>
            <person name="Liu X."/>
            <person name="Gao L.Z."/>
        </authorList>
    </citation>
    <scope>NUCLEOTIDE SEQUENCE [LARGE SCALE GENOMIC DNA]</scope>
    <source>
        <strain evidence="8">cv. GT1</strain>
        <tissue evidence="7">Leaf</tissue>
    </source>
</reference>
<protein>
    <recommendedName>
        <fullName evidence="5">X8 domain-containing protein</fullName>
    </recommendedName>
</protein>
<keyword evidence="4" id="KW-1015">Disulfide bond</keyword>
<keyword evidence="2" id="KW-0472">Membrane</keyword>
<keyword evidence="2" id="KW-0336">GPI-anchor</keyword>
<keyword evidence="2" id="KW-0449">Lipoprotein</keyword>
<dbReference type="Pfam" id="PF07983">
    <property type="entry name" value="X8"/>
    <property type="match status" value="1"/>
</dbReference>
<accession>A0A6A6M0B8</accession>
<keyword evidence="8" id="KW-1185">Reference proteome</keyword>
<keyword evidence="3" id="KW-0732">Signal</keyword>
<dbReference type="EMBL" id="JAAGAX010000008">
    <property type="protein sequence ID" value="KAF2305389.1"/>
    <property type="molecule type" value="Genomic_DNA"/>
</dbReference>
<sequence length="108" mass="11889">MLVVIINSGGIVNPVNGQEEEKTWCVAKPSSSDAELTANINFACDNLKDCRLIQPNGACYNPNTNINHASVVMNLYYQSNGRNSWNCDFKDSGLISKNDPSYGDCHYP</sequence>
<dbReference type="PANTHER" id="PTHR31044">
    <property type="entry name" value="BETA-1,3 GLUCANASE"/>
    <property type="match status" value="1"/>
</dbReference>
<name>A0A6A6M0B8_HEVBR</name>
<evidence type="ECO:0000313" key="7">
    <source>
        <dbReference type="EMBL" id="KAF2305389.1"/>
    </source>
</evidence>
<evidence type="ECO:0000313" key="8">
    <source>
        <dbReference type="Proteomes" id="UP000467840"/>
    </source>
</evidence>
<evidence type="ECO:0000256" key="2">
    <source>
        <dbReference type="ARBA" id="ARBA00022622"/>
    </source>
</evidence>
<evidence type="ECO:0000313" key="6">
    <source>
        <dbReference type="EMBL" id="KAF2282836.1"/>
    </source>
</evidence>
<evidence type="ECO:0000259" key="5">
    <source>
        <dbReference type="SMART" id="SM00768"/>
    </source>
</evidence>
<dbReference type="EMBL" id="JAAGAX010000049">
    <property type="protein sequence ID" value="KAF2282836.1"/>
    <property type="molecule type" value="Genomic_DNA"/>
</dbReference>
<evidence type="ECO:0000256" key="3">
    <source>
        <dbReference type="ARBA" id="ARBA00022729"/>
    </source>
</evidence>
<dbReference type="GO" id="GO:0098552">
    <property type="term" value="C:side of membrane"/>
    <property type="evidence" value="ECO:0007669"/>
    <property type="project" value="UniProtKB-KW"/>
</dbReference>
<comment type="caution">
    <text evidence="7">The sequence shown here is derived from an EMBL/GenBank/DDBJ whole genome shotgun (WGS) entry which is preliminary data.</text>
</comment>
<dbReference type="InterPro" id="IPR044788">
    <property type="entry name" value="X8_dom_prot"/>
</dbReference>
<proteinExistence type="predicted"/>
<dbReference type="Proteomes" id="UP000467840">
    <property type="component" value="Chromosome 9"/>
</dbReference>
<evidence type="ECO:0000256" key="4">
    <source>
        <dbReference type="ARBA" id="ARBA00023157"/>
    </source>
</evidence>
<dbReference type="FunFam" id="1.20.58.1040:FF:000003">
    <property type="entry name" value="glucan endo-1,3-beta-glucosidase 7"/>
    <property type="match status" value="1"/>
</dbReference>
<comment type="subcellular location">
    <subcellularLocation>
        <location evidence="1">Cell membrane</location>
        <topology evidence="1">Lipid-anchor</topology>
        <topology evidence="1">GPI-anchor</topology>
    </subcellularLocation>
</comment>
<dbReference type="GO" id="GO:0009506">
    <property type="term" value="C:plasmodesma"/>
    <property type="evidence" value="ECO:0007669"/>
    <property type="project" value="UniProtKB-ARBA"/>
</dbReference>
<dbReference type="PANTHER" id="PTHR31044:SF71">
    <property type="entry name" value="MAJOR POLLEN ALLERGEN OLE E 10-LIKE"/>
    <property type="match status" value="1"/>
</dbReference>
<feature type="domain" description="X8" evidence="5">
    <location>
        <begin position="23"/>
        <end position="107"/>
    </location>
</feature>
<dbReference type="GO" id="GO:0005886">
    <property type="term" value="C:plasma membrane"/>
    <property type="evidence" value="ECO:0007669"/>
    <property type="project" value="UniProtKB-SubCell"/>
</dbReference>
<dbReference type="AlphaFoldDB" id="A0A6A6M0B8"/>
<dbReference type="Gene3D" id="1.20.58.1040">
    <property type="match status" value="1"/>
</dbReference>